<feature type="compositionally biased region" description="Low complexity" evidence="1">
    <location>
        <begin position="33"/>
        <end position="54"/>
    </location>
</feature>
<dbReference type="GeneID" id="69579656"/>
<dbReference type="Proteomes" id="UP000044026">
    <property type="component" value="Unassembled WGS sequence"/>
</dbReference>
<dbReference type="RefSeq" id="WP_041999339.1">
    <property type="nucleotide sequence ID" value="NZ_CP022382.1"/>
</dbReference>
<evidence type="ECO:0000313" key="3">
    <source>
        <dbReference type="Proteomes" id="UP000044026"/>
    </source>
</evidence>
<dbReference type="AlphaFoldDB" id="A0A0B7H439"/>
<proteinExistence type="predicted"/>
<name>A0A0B7H439_9FLAO</name>
<reference evidence="2 3" key="1">
    <citation type="submission" date="2015-01" db="EMBL/GenBank/DDBJ databases">
        <authorList>
            <person name="Xiang T."/>
            <person name="Song Y."/>
            <person name="Huang L."/>
            <person name="Wang B."/>
            <person name="Wu P."/>
        </authorList>
    </citation>
    <scope>NUCLEOTIDE SEQUENCE [LARGE SCALE GENOMIC DNA]</scope>
    <source>
        <strain evidence="2 3">Cc12</strain>
    </source>
</reference>
<sequence>MSRNNYNRNYAPVPFVQPEPVYYSAGYSHPNYAYPQRQPQYPQPQYSQGQSQQPYKKKSGAKEVQGVTREGKEYFGISAWFVSKNAGLVKINAFENSKSTHFTTQRGREGVSLMFEVVYRDSGIKRLEVATYFFDTGKAFLKDLGIIVSTKASNGGYAGFFKPKK</sequence>
<organism evidence="2 3">
    <name type="scientific">Capnocytophaga canimorsus</name>
    <dbReference type="NCBI Taxonomy" id="28188"/>
    <lineage>
        <taxon>Bacteria</taxon>
        <taxon>Pseudomonadati</taxon>
        <taxon>Bacteroidota</taxon>
        <taxon>Flavobacteriia</taxon>
        <taxon>Flavobacteriales</taxon>
        <taxon>Flavobacteriaceae</taxon>
        <taxon>Capnocytophaga</taxon>
    </lineage>
</organism>
<evidence type="ECO:0000256" key="1">
    <source>
        <dbReference type="SAM" id="MobiDB-lite"/>
    </source>
</evidence>
<gene>
    <name evidence="2" type="ORF">CCAN12_510016</name>
</gene>
<dbReference type="EMBL" id="CDOE01000047">
    <property type="protein sequence ID" value="CEN34145.1"/>
    <property type="molecule type" value="Genomic_DNA"/>
</dbReference>
<feature type="region of interest" description="Disordered" evidence="1">
    <location>
        <begin position="33"/>
        <end position="64"/>
    </location>
</feature>
<evidence type="ECO:0000313" key="2">
    <source>
        <dbReference type="EMBL" id="CEN34145.1"/>
    </source>
</evidence>
<protein>
    <submittedName>
        <fullName evidence="2">Uncharacterized protein</fullName>
    </submittedName>
</protein>
<accession>A0A0B7H439</accession>